<evidence type="ECO:0000259" key="2">
    <source>
        <dbReference type="Pfam" id="PF15867"/>
    </source>
</evidence>
<dbReference type="InterPro" id="IPR036691">
    <property type="entry name" value="Endo/exonu/phosph_ase_sf"/>
</dbReference>
<dbReference type="InterPro" id="IPR031733">
    <property type="entry name" value="Dynein_attach_N"/>
</dbReference>
<evidence type="ECO:0000256" key="1">
    <source>
        <dbReference type="SAM" id="MobiDB-lite"/>
    </source>
</evidence>
<accession>A0AAV1QC57</accession>
<evidence type="ECO:0000313" key="3">
    <source>
        <dbReference type="EMBL" id="CAK6980507.1"/>
    </source>
</evidence>
<dbReference type="Gene3D" id="3.60.10.10">
    <property type="entry name" value="Endonuclease/exonuclease/phosphatase"/>
    <property type="match status" value="1"/>
</dbReference>
<feature type="domain" description="Dynein attachment factor N-terminal" evidence="2">
    <location>
        <begin position="9"/>
        <end position="75"/>
    </location>
</feature>
<proteinExistence type="predicted"/>
<dbReference type="GO" id="GO:0036157">
    <property type="term" value="C:outer dynein arm"/>
    <property type="evidence" value="ECO:0007669"/>
    <property type="project" value="InterPro"/>
</dbReference>
<dbReference type="GO" id="GO:0003351">
    <property type="term" value="P:epithelial cilium movement involved in extracellular fluid movement"/>
    <property type="evidence" value="ECO:0007669"/>
    <property type="project" value="TreeGrafter"/>
</dbReference>
<name>A0AAV1QC57_SCOSC</name>
<dbReference type="GO" id="GO:0036159">
    <property type="term" value="P:inner dynein arm assembly"/>
    <property type="evidence" value="ECO:0007669"/>
    <property type="project" value="TreeGrafter"/>
</dbReference>
<dbReference type="SUPFAM" id="SSF56219">
    <property type="entry name" value="DNase I-like"/>
    <property type="match status" value="1"/>
</dbReference>
<dbReference type="Pfam" id="PF15867">
    <property type="entry name" value="Dynein_attach_N"/>
    <property type="match status" value="1"/>
</dbReference>
<organism evidence="3 4">
    <name type="scientific">Scomber scombrus</name>
    <name type="common">Atlantic mackerel</name>
    <name type="synonym">Scomber vernalis</name>
    <dbReference type="NCBI Taxonomy" id="13677"/>
    <lineage>
        <taxon>Eukaryota</taxon>
        <taxon>Metazoa</taxon>
        <taxon>Chordata</taxon>
        <taxon>Craniata</taxon>
        <taxon>Vertebrata</taxon>
        <taxon>Euteleostomi</taxon>
        <taxon>Actinopterygii</taxon>
        <taxon>Neopterygii</taxon>
        <taxon>Teleostei</taxon>
        <taxon>Neoteleostei</taxon>
        <taxon>Acanthomorphata</taxon>
        <taxon>Pelagiaria</taxon>
        <taxon>Scombriformes</taxon>
        <taxon>Scombridae</taxon>
        <taxon>Scomber</taxon>
    </lineage>
</organism>
<reference evidence="3 4" key="1">
    <citation type="submission" date="2024-01" db="EMBL/GenBank/DDBJ databases">
        <authorList>
            <person name="Alioto T."/>
            <person name="Alioto T."/>
            <person name="Gomez Garrido J."/>
        </authorList>
    </citation>
    <scope>NUCLEOTIDE SEQUENCE [LARGE SCALE GENOMIC DNA]</scope>
</reference>
<dbReference type="GO" id="GO:0007368">
    <property type="term" value="P:determination of left/right symmetry"/>
    <property type="evidence" value="ECO:0007669"/>
    <property type="project" value="TreeGrafter"/>
</dbReference>
<gene>
    <name evidence="3" type="ORF">FSCOSCO3_A014796</name>
</gene>
<feature type="region of interest" description="Disordered" evidence="1">
    <location>
        <begin position="59"/>
        <end position="80"/>
    </location>
</feature>
<dbReference type="AlphaFoldDB" id="A0AAV1QC57"/>
<dbReference type="PANTHER" id="PTHR28572">
    <property type="entry name" value="COILED-COIL DOMAIN-CONTAINING PROTEIN 103"/>
    <property type="match status" value="1"/>
</dbReference>
<dbReference type="InterPro" id="IPR042422">
    <property type="entry name" value="CC103"/>
</dbReference>
<protein>
    <submittedName>
        <fullName evidence="3">Coiled-coil domain-containing protein 103</fullName>
    </submittedName>
</protein>
<evidence type="ECO:0000313" key="4">
    <source>
        <dbReference type="Proteomes" id="UP001314229"/>
    </source>
</evidence>
<dbReference type="GO" id="GO:0005576">
    <property type="term" value="C:extracellular region"/>
    <property type="evidence" value="ECO:0007669"/>
    <property type="project" value="GOC"/>
</dbReference>
<sequence>MASSQRDVIDFSALERELRTSVASEQKRQRENEAKLRAVSQRTTYQEFRDLVLASHLTPLQRTRKDESPRKQPWNPLEKSSDSANRLLFYLMAIHQQKTPSKRILKQSNDSGAIQVGLLNVCSLNKTKDNRKLTEEVKRLITGNKLDVFLTIETWLDRNNADAVLSLRKIAQNNPETFEYVAAEMKHDEWNQPVPVINVYRPPGSGQDEINPFLKEFKKLLDEISKGYNSIIVAGDFNIHVDVGTKYATKMFMEVLDRKK</sequence>
<keyword evidence="4" id="KW-1185">Reference proteome</keyword>
<dbReference type="PANTHER" id="PTHR28572:SF1">
    <property type="entry name" value="COILED-COIL DOMAIN-CONTAINING PROTEIN 103"/>
    <property type="match status" value="1"/>
</dbReference>
<dbReference type="EMBL" id="CAWUFR010000695">
    <property type="protein sequence ID" value="CAK6980507.1"/>
    <property type="molecule type" value="Genomic_DNA"/>
</dbReference>
<comment type="caution">
    <text evidence="3">The sequence shown here is derived from an EMBL/GenBank/DDBJ whole genome shotgun (WGS) entry which is preliminary data.</text>
</comment>
<dbReference type="Proteomes" id="UP001314229">
    <property type="component" value="Unassembled WGS sequence"/>
</dbReference>